<dbReference type="SUPFAM" id="SSF48173">
    <property type="entry name" value="Cryptochrome/photolyase FAD-binding domain"/>
    <property type="match status" value="1"/>
</dbReference>
<protein>
    <recommendedName>
        <fullName evidence="7">Photolyase/cryptochrome alpha/beta domain-containing protein</fullName>
    </recommendedName>
</protein>
<dbReference type="EMBL" id="HBNS01035677">
    <property type="protein sequence ID" value="CAE4631898.1"/>
    <property type="molecule type" value="Transcribed_RNA"/>
</dbReference>
<dbReference type="PRINTS" id="PR00147">
    <property type="entry name" value="DNAPHOTLYASE"/>
</dbReference>
<comment type="similarity">
    <text evidence="1">Belongs to the DNA photolyase class-1 family.</text>
</comment>
<dbReference type="InterPro" id="IPR002081">
    <property type="entry name" value="Cryptochrome/DNA_photolyase_1"/>
</dbReference>
<dbReference type="GO" id="GO:0000719">
    <property type="term" value="P:photoreactive repair"/>
    <property type="evidence" value="ECO:0007669"/>
    <property type="project" value="TreeGrafter"/>
</dbReference>
<name>A0A7S4V964_9STRA</name>
<evidence type="ECO:0000256" key="3">
    <source>
        <dbReference type="ARBA" id="ARBA00022827"/>
    </source>
</evidence>
<dbReference type="SUPFAM" id="SSF52425">
    <property type="entry name" value="Cryptochrome/photolyase, N-terminal domain"/>
    <property type="match status" value="1"/>
</dbReference>
<proteinExistence type="inferred from homology"/>
<evidence type="ECO:0000259" key="7">
    <source>
        <dbReference type="PROSITE" id="PS51645"/>
    </source>
</evidence>
<feature type="binding site" evidence="4">
    <location>
        <begin position="385"/>
        <end position="389"/>
    </location>
    <ligand>
        <name>FAD</name>
        <dbReference type="ChEBI" id="CHEBI:57692"/>
    </ligand>
</feature>
<dbReference type="InterPro" id="IPR036155">
    <property type="entry name" value="Crypto/Photolyase_N_sf"/>
</dbReference>
<feature type="domain" description="Photolyase/cryptochrome alpha/beta" evidence="7">
    <location>
        <begin position="29"/>
        <end position="186"/>
    </location>
</feature>
<accession>A0A7S4V964</accession>
<dbReference type="GO" id="GO:0003677">
    <property type="term" value="F:DNA binding"/>
    <property type="evidence" value="ECO:0007669"/>
    <property type="project" value="TreeGrafter"/>
</dbReference>
<dbReference type="GO" id="GO:0003904">
    <property type="term" value="F:deoxyribodipyrimidine photo-lyase activity"/>
    <property type="evidence" value="ECO:0007669"/>
    <property type="project" value="TreeGrafter"/>
</dbReference>
<feature type="site" description="Electron transfer via tryptophanyl radical" evidence="5">
    <location>
        <position position="454"/>
    </location>
</feature>
<dbReference type="InterPro" id="IPR005101">
    <property type="entry name" value="Cryptochr/Photolyase_FAD-bd"/>
</dbReference>
<sequence>MSVEEESDPSVIRETTTPDPSKSARTTSDLTLIWHRCDLRLHDNPLYSSVGIVSAENNADTGIDFAVPSLSVYIFNDKHFTPRPSTCNPTIWDAVTTGPHAARLLIEAVTDLRISIHARGGELLIRTGDPVDILPKLARQVGATEIRWSEEPGIYERDVSRNVRERFIMSRDLSDVKIVTDIGYTLYHPNDLPQNALQWQSLAHPKQKYSKKKRKAKRSSMPLSKTSKDPMDEFYDFMAKHLIVDVSAERLVGIPRIMGDYRRAVRTHTSVRSCLPTPEQLIQPPSIEHVEVGNIPTLEELTRYRLDDTRRPIMGMSKDTIENVVNAAIAHICIENENDSPNTNETDEVNRGGETHALKRLNHFIGNGHAVVADRSLADVSGDNSSKFSSHLALGTISPRLIYKTAHDAGDGCKWLISHLEMRDFFLYNSFASGSKLFCRDGMPVAKKKNKIEWYNPGKNQDKVKQWTQWVEGQTGLPLVDAGQTEMMKTGYCSNRARQNMASVLTKDLLIDWRAGAEWFQFCLDDHCVSANWGNWAYFSGVGSDPKSRHFRTVSQAMRYDPDGQYVTKWLPKLQKLCDGEKDALFRPWDLLDNWPTPIIDPKTQYTWQDLQRFQELSQTTATMNTH</sequence>
<keyword evidence="2 4" id="KW-0285">Flavoprotein</keyword>
<evidence type="ECO:0000313" key="8">
    <source>
        <dbReference type="EMBL" id="CAE4631898.1"/>
    </source>
</evidence>
<dbReference type="GO" id="GO:0071949">
    <property type="term" value="F:FAD binding"/>
    <property type="evidence" value="ECO:0007669"/>
    <property type="project" value="TreeGrafter"/>
</dbReference>
<dbReference type="InterPro" id="IPR006050">
    <property type="entry name" value="DNA_photolyase_N"/>
</dbReference>
<dbReference type="PROSITE" id="PS51645">
    <property type="entry name" value="PHR_CRY_ALPHA_BETA"/>
    <property type="match status" value="1"/>
</dbReference>
<evidence type="ECO:0000256" key="1">
    <source>
        <dbReference type="ARBA" id="ARBA00005862"/>
    </source>
</evidence>
<dbReference type="AlphaFoldDB" id="A0A7S4V964"/>
<feature type="region of interest" description="Disordered" evidence="6">
    <location>
        <begin position="1"/>
        <end position="25"/>
    </location>
</feature>
<dbReference type="PANTHER" id="PTHR11455:SF22">
    <property type="entry name" value="CRYPTOCHROME DASH"/>
    <property type="match status" value="1"/>
</dbReference>
<dbReference type="PANTHER" id="PTHR11455">
    <property type="entry name" value="CRYPTOCHROME"/>
    <property type="match status" value="1"/>
</dbReference>
<dbReference type="Gene3D" id="1.10.579.10">
    <property type="entry name" value="DNA Cyclobutane Dipyrimidine Photolyase, subunit A, domain 3"/>
    <property type="match status" value="1"/>
</dbReference>
<gene>
    <name evidence="8" type="ORF">DBRI00130_LOCUS27866</name>
</gene>
<feature type="compositionally biased region" description="Basic residues" evidence="6">
    <location>
        <begin position="205"/>
        <end position="218"/>
    </location>
</feature>
<keyword evidence="3 4" id="KW-0274">FAD</keyword>
<feature type="site" description="Electron transfer via tryptophanyl radical" evidence="5">
    <location>
        <position position="536"/>
    </location>
</feature>
<feature type="compositionally biased region" description="Polar residues" evidence="6">
    <location>
        <begin position="13"/>
        <end position="25"/>
    </location>
</feature>
<evidence type="ECO:0000256" key="4">
    <source>
        <dbReference type="PIRSR" id="PIRSR602081-1"/>
    </source>
</evidence>
<comment type="cofactor">
    <cofactor evidence="4">
        <name>FAD</name>
        <dbReference type="ChEBI" id="CHEBI:57692"/>
    </cofactor>
    <text evidence="4">Binds 1 FAD per subunit.</text>
</comment>
<feature type="region of interest" description="Disordered" evidence="6">
    <location>
        <begin position="203"/>
        <end position="225"/>
    </location>
</feature>
<organism evidence="8">
    <name type="scientific">Ditylum brightwellii</name>
    <dbReference type="NCBI Taxonomy" id="49249"/>
    <lineage>
        <taxon>Eukaryota</taxon>
        <taxon>Sar</taxon>
        <taxon>Stramenopiles</taxon>
        <taxon>Ochrophyta</taxon>
        <taxon>Bacillariophyta</taxon>
        <taxon>Mediophyceae</taxon>
        <taxon>Lithodesmiophycidae</taxon>
        <taxon>Lithodesmiales</taxon>
        <taxon>Lithodesmiaceae</taxon>
        <taxon>Ditylum</taxon>
    </lineage>
</organism>
<dbReference type="Gene3D" id="3.40.50.620">
    <property type="entry name" value="HUPs"/>
    <property type="match status" value="1"/>
</dbReference>
<dbReference type="Gene3D" id="1.25.40.80">
    <property type="match status" value="1"/>
</dbReference>
<dbReference type="InterPro" id="IPR014729">
    <property type="entry name" value="Rossmann-like_a/b/a_fold"/>
</dbReference>
<evidence type="ECO:0000256" key="2">
    <source>
        <dbReference type="ARBA" id="ARBA00022630"/>
    </source>
</evidence>
<dbReference type="InterPro" id="IPR036134">
    <property type="entry name" value="Crypto/Photolyase_FAD-like_sf"/>
</dbReference>
<feature type="site" description="Electron transfer via tryptophanyl radical" evidence="5">
    <location>
        <position position="513"/>
    </location>
</feature>
<dbReference type="Pfam" id="PF00875">
    <property type="entry name" value="DNA_photolyase"/>
    <property type="match status" value="1"/>
</dbReference>
<reference evidence="8" key="1">
    <citation type="submission" date="2021-01" db="EMBL/GenBank/DDBJ databases">
        <authorList>
            <person name="Corre E."/>
            <person name="Pelletier E."/>
            <person name="Niang G."/>
            <person name="Scheremetjew M."/>
            <person name="Finn R."/>
            <person name="Kale V."/>
            <person name="Holt S."/>
            <person name="Cochrane G."/>
            <person name="Meng A."/>
            <person name="Brown T."/>
            <person name="Cohen L."/>
        </authorList>
    </citation>
    <scope>NUCLEOTIDE SEQUENCE</scope>
    <source>
        <strain evidence="8">GSO104</strain>
    </source>
</reference>
<dbReference type="Pfam" id="PF03441">
    <property type="entry name" value="FAD_binding_7"/>
    <property type="match status" value="1"/>
</dbReference>
<evidence type="ECO:0000256" key="5">
    <source>
        <dbReference type="PIRSR" id="PIRSR602081-2"/>
    </source>
</evidence>
<evidence type="ECO:0000256" key="6">
    <source>
        <dbReference type="SAM" id="MobiDB-lite"/>
    </source>
</evidence>